<reference evidence="1 2" key="1">
    <citation type="submission" date="2016-09" db="EMBL/GenBank/DDBJ databases">
        <title>The complete genome sequences of Rhizobium gallicum, symbiovars gallicum and phaseoli, symbionts associated to common bean (Phaseolus vulgaris).</title>
        <authorList>
            <person name="Bustos P."/>
            <person name="Santamaria R.I."/>
            <person name="Perez-Carrascal O.M."/>
            <person name="Juarez S."/>
            <person name="Lozano L."/>
            <person name="Martinez-Flores I."/>
            <person name="Martinez-Romero E."/>
            <person name="Cevallos M."/>
            <person name="Romero D."/>
            <person name="Davila G."/>
            <person name="Gonzalez V."/>
        </authorList>
    </citation>
    <scope>NUCLEOTIDE SEQUENCE [LARGE SCALE GENOMIC DNA]</scope>
    <source>
        <strain evidence="1 2">8C-3</strain>
        <plasmid evidence="2">Plasmid prsp8c3a</plasmid>
    </source>
</reference>
<evidence type="ECO:0000313" key="1">
    <source>
        <dbReference type="EMBL" id="APO76895.1"/>
    </source>
</evidence>
<sequence>MGVLDRLILRDEQWERIPADFVMADTAYDNDRLCGAIADNGAVAVISNSPFLRAKISAGQASLCPEPPARVLLVLETQVVPQGRYAKNRRGHQFAATPCVGSGLL</sequence>
<name>A0A1L5P9P9_RHIET</name>
<dbReference type="AlphaFoldDB" id="A0A1L5P9P9"/>
<protein>
    <submittedName>
        <fullName evidence="1">Uncharacterized protein</fullName>
    </submittedName>
</protein>
<proteinExistence type="predicted"/>
<geneLocation type="plasmid" evidence="2">
    <name>prsp8c3a</name>
</geneLocation>
<dbReference type="Proteomes" id="UP000185109">
    <property type="component" value="Plasmid pRsp8C3a"/>
</dbReference>
<organism evidence="1 2">
    <name type="scientific">Rhizobium etli 8C-3</name>
    <dbReference type="NCBI Taxonomy" id="538025"/>
    <lineage>
        <taxon>Bacteria</taxon>
        <taxon>Pseudomonadati</taxon>
        <taxon>Pseudomonadota</taxon>
        <taxon>Alphaproteobacteria</taxon>
        <taxon>Hyphomicrobiales</taxon>
        <taxon>Rhizobiaceae</taxon>
        <taxon>Rhizobium/Agrobacterium group</taxon>
        <taxon>Rhizobium</taxon>
    </lineage>
</organism>
<gene>
    <name evidence="1" type="ORF">AM571_PA00001</name>
</gene>
<evidence type="ECO:0000313" key="2">
    <source>
        <dbReference type="Proteomes" id="UP000185109"/>
    </source>
</evidence>
<dbReference type="EMBL" id="CP017242">
    <property type="protein sequence ID" value="APO76895.1"/>
    <property type="molecule type" value="Genomic_DNA"/>
</dbReference>
<accession>A0A1L5P9P9</accession>
<keyword evidence="1" id="KW-0614">Plasmid</keyword>